<dbReference type="InterPro" id="IPR012910">
    <property type="entry name" value="Plug_dom"/>
</dbReference>
<dbReference type="Pfam" id="PF00593">
    <property type="entry name" value="TonB_dep_Rec_b-barrel"/>
    <property type="match status" value="1"/>
</dbReference>
<evidence type="ECO:0000256" key="5">
    <source>
        <dbReference type="ARBA" id="ARBA00022692"/>
    </source>
</evidence>
<evidence type="ECO:0008006" key="14">
    <source>
        <dbReference type="Google" id="ProtNLM"/>
    </source>
</evidence>
<dbReference type="PANTHER" id="PTHR32552:SF83">
    <property type="entry name" value="BLR3904 PROTEIN"/>
    <property type="match status" value="1"/>
</dbReference>
<dbReference type="GO" id="GO:0015344">
    <property type="term" value="F:siderophore uptake transmembrane transporter activity"/>
    <property type="evidence" value="ECO:0007669"/>
    <property type="project" value="TreeGrafter"/>
</dbReference>
<comment type="subcellular location">
    <subcellularLocation>
        <location evidence="1">Cell outer membrane</location>
        <topology evidence="1">Multi-pass membrane protein</topology>
    </subcellularLocation>
</comment>
<evidence type="ECO:0000256" key="4">
    <source>
        <dbReference type="ARBA" id="ARBA00022452"/>
    </source>
</evidence>
<proteinExistence type="inferred from homology"/>
<dbReference type="Pfam" id="PF07715">
    <property type="entry name" value="Plug"/>
    <property type="match status" value="1"/>
</dbReference>
<evidence type="ECO:0000313" key="13">
    <source>
        <dbReference type="EMBL" id="KKN62857.1"/>
    </source>
</evidence>
<dbReference type="CDD" id="cd01347">
    <property type="entry name" value="ligand_gated_channel"/>
    <property type="match status" value="1"/>
</dbReference>
<dbReference type="GO" id="GO:0015891">
    <property type="term" value="P:siderophore transport"/>
    <property type="evidence" value="ECO:0007669"/>
    <property type="project" value="InterPro"/>
</dbReference>
<dbReference type="InterPro" id="IPR000531">
    <property type="entry name" value="Beta-barrel_TonB"/>
</dbReference>
<dbReference type="NCBIfam" id="TIGR01783">
    <property type="entry name" value="TonB-siderophor"/>
    <property type="match status" value="1"/>
</dbReference>
<keyword evidence="3" id="KW-0813">Transport</keyword>
<dbReference type="GO" id="GO:0038023">
    <property type="term" value="F:signaling receptor activity"/>
    <property type="evidence" value="ECO:0007669"/>
    <property type="project" value="InterPro"/>
</dbReference>
<comment type="caution">
    <text evidence="13">The sequence shown here is derived from an EMBL/GenBank/DDBJ whole genome shotgun (WGS) entry which is preliminary data.</text>
</comment>
<keyword evidence="5" id="KW-0812">Transmembrane</keyword>
<evidence type="ECO:0000256" key="6">
    <source>
        <dbReference type="ARBA" id="ARBA00022729"/>
    </source>
</evidence>
<dbReference type="Gene3D" id="2.170.130.10">
    <property type="entry name" value="TonB-dependent receptor, plug domain"/>
    <property type="match status" value="1"/>
</dbReference>
<evidence type="ECO:0000256" key="10">
    <source>
        <dbReference type="ARBA" id="ARBA00023237"/>
    </source>
</evidence>
<dbReference type="Gene3D" id="2.40.170.20">
    <property type="entry name" value="TonB-dependent receptor, beta-barrel domain"/>
    <property type="match status" value="1"/>
</dbReference>
<dbReference type="InterPro" id="IPR036942">
    <property type="entry name" value="Beta-barrel_TonB_sf"/>
</dbReference>
<dbReference type="SUPFAM" id="SSF56935">
    <property type="entry name" value="Porins"/>
    <property type="match status" value="1"/>
</dbReference>
<gene>
    <name evidence="13" type="ORF">LCGC14_0507560</name>
</gene>
<comment type="similarity">
    <text evidence="2">Belongs to the TonB-dependent receptor family.</text>
</comment>
<evidence type="ECO:0000256" key="7">
    <source>
        <dbReference type="ARBA" id="ARBA00023065"/>
    </source>
</evidence>
<evidence type="ECO:0000256" key="8">
    <source>
        <dbReference type="ARBA" id="ARBA00023077"/>
    </source>
</evidence>
<evidence type="ECO:0000259" key="12">
    <source>
        <dbReference type="Pfam" id="PF07715"/>
    </source>
</evidence>
<dbReference type="FunFam" id="2.170.130.10:FF:000001">
    <property type="entry name" value="Catecholate siderophore TonB-dependent receptor"/>
    <property type="match status" value="1"/>
</dbReference>
<reference evidence="13" key="1">
    <citation type="journal article" date="2015" name="Nature">
        <title>Complex archaea that bridge the gap between prokaryotes and eukaryotes.</title>
        <authorList>
            <person name="Spang A."/>
            <person name="Saw J.H."/>
            <person name="Jorgensen S.L."/>
            <person name="Zaremba-Niedzwiedzka K."/>
            <person name="Martijn J."/>
            <person name="Lind A.E."/>
            <person name="van Eijk R."/>
            <person name="Schleper C."/>
            <person name="Guy L."/>
            <person name="Ettema T.J."/>
        </authorList>
    </citation>
    <scope>NUCLEOTIDE SEQUENCE</scope>
</reference>
<dbReference type="EMBL" id="LAZR01000610">
    <property type="protein sequence ID" value="KKN62857.1"/>
    <property type="molecule type" value="Genomic_DNA"/>
</dbReference>
<dbReference type="InterPro" id="IPR039426">
    <property type="entry name" value="TonB-dep_rcpt-like"/>
</dbReference>
<dbReference type="AlphaFoldDB" id="A0A0F9SKJ4"/>
<organism evidence="13">
    <name type="scientific">marine sediment metagenome</name>
    <dbReference type="NCBI Taxonomy" id="412755"/>
    <lineage>
        <taxon>unclassified sequences</taxon>
        <taxon>metagenomes</taxon>
        <taxon>ecological metagenomes</taxon>
    </lineage>
</organism>
<dbReference type="PANTHER" id="PTHR32552">
    <property type="entry name" value="FERRICHROME IRON RECEPTOR-RELATED"/>
    <property type="match status" value="1"/>
</dbReference>
<evidence type="ECO:0000256" key="9">
    <source>
        <dbReference type="ARBA" id="ARBA00023136"/>
    </source>
</evidence>
<keyword evidence="7" id="KW-0406">Ion transport</keyword>
<keyword evidence="6" id="KW-0732">Signal</keyword>
<keyword evidence="10" id="KW-0998">Cell outer membrane</keyword>
<dbReference type="InterPro" id="IPR010105">
    <property type="entry name" value="TonB_sidphr_rcpt"/>
</dbReference>
<evidence type="ECO:0000256" key="1">
    <source>
        <dbReference type="ARBA" id="ARBA00004571"/>
    </source>
</evidence>
<evidence type="ECO:0000259" key="11">
    <source>
        <dbReference type="Pfam" id="PF00593"/>
    </source>
</evidence>
<evidence type="ECO:0000256" key="3">
    <source>
        <dbReference type="ARBA" id="ARBA00022448"/>
    </source>
</evidence>
<sequence length="734" mass="80228">MNNNKRSVRSDFSRSALALALSAALPVAIAHAEEAVNLPKVQVSGEALDGYKVEESTSIKYVKPLLDTAKTITVIPQALMKDRNVDSLSDALRNVPGISMAAGEGGTPSGDQMSIRGFDSRNNIMIDNIRDIAGYSRDTYNVESIEVAKGPGSAVYGRGSAGGSINLQTKTAKLDDFNDINFRLGSEDDYRTVFDTNHILGDTTAIRLNLLTTDGDVAGRDKVENSNDAIALSFATGIDTATRFTLNADYQKQDNQPDYGIPWVANGGNLAPSLLPYEGGTPNVNFSNYYGNVHRDFEDIDSKSLTAMLEQDISDSTTLRVTGRIGAADRESVTTAPRLVNGTTNMRLNDVKTRDTKDSLKLLQFDLIGKYQTGSITHDVVTGIEIAEEKFERWNYDAVVTDNLLTQTTNLYNPNSNLAFTGQYARTDKSQEATGDTKAIYAFDTLTLNEQWQVSLGLRYDVFDTEYYYNLDGSDATLPTSAKADKKDENLSWNTGVVYKPVENGSIYAAVGTSFTPAAEDLTASTRGNQASLDPEKTISYEVGTKWELFDSRLFTSAALFRTEKTNALSNDPFSTDANDRILDGEERVQGIELSAAGKITDQFTLTAAYTYQDSEVIKATGTNRGNLEGNELARTPKNSASVWGRYDFTNKLAAGLGAQYVGERYNSSDITGREKAESFTIWDAMVSYRIDEQWALQLNGGNLFNKKYINQVGGGHAIPGEGRYVSLNTSFSF</sequence>
<keyword evidence="8" id="KW-0798">TonB box</keyword>
<dbReference type="PROSITE" id="PS52016">
    <property type="entry name" value="TONB_DEPENDENT_REC_3"/>
    <property type="match status" value="1"/>
</dbReference>
<accession>A0A0F9SKJ4</accession>
<dbReference type="GO" id="GO:0009279">
    <property type="term" value="C:cell outer membrane"/>
    <property type="evidence" value="ECO:0007669"/>
    <property type="project" value="UniProtKB-SubCell"/>
</dbReference>
<name>A0A0F9SKJ4_9ZZZZ</name>
<feature type="domain" description="TonB-dependent receptor plug" evidence="12">
    <location>
        <begin position="65"/>
        <end position="163"/>
    </location>
</feature>
<keyword evidence="9" id="KW-0472">Membrane</keyword>
<keyword evidence="4" id="KW-1134">Transmembrane beta strand</keyword>
<feature type="domain" description="TonB-dependent receptor-like beta-barrel" evidence="11">
    <location>
        <begin position="236"/>
        <end position="704"/>
    </location>
</feature>
<protein>
    <recommendedName>
        <fullName evidence="14">TonB-dependent receptor plug domain-containing protein</fullName>
    </recommendedName>
</protein>
<evidence type="ECO:0000256" key="2">
    <source>
        <dbReference type="ARBA" id="ARBA00009810"/>
    </source>
</evidence>
<dbReference type="InterPro" id="IPR037066">
    <property type="entry name" value="Plug_dom_sf"/>
</dbReference>